<feature type="transmembrane region" description="Helical" evidence="1">
    <location>
        <begin position="12"/>
        <end position="30"/>
    </location>
</feature>
<evidence type="ECO:0000313" key="2">
    <source>
        <dbReference type="EMBL" id="QHS81536.1"/>
    </source>
</evidence>
<accession>A0A6C0APJ8</accession>
<organism evidence="2">
    <name type="scientific">viral metagenome</name>
    <dbReference type="NCBI Taxonomy" id="1070528"/>
    <lineage>
        <taxon>unclassified sequences</taxon>
        <taxon>metagenomes</taxon>
        <taxon>organismal metagenomes</taxon>
    </lineage>
</organism>
<sequence>MNSNSSHESARVFIQGIIIIFGLIGLYYLYQYLFGPQGISDSVLLGKMVEANVTESGQITVQSTAMPPIYDGGEFSVSTWIYVQNWSYHNGRPKHILSIGGSSFDTLRIYLGGYQPKLHVRFHTKQLGTAASQGDDLSASNRKKFFEELSTGASLGENGNICDLPEVDLQRWINIVVAVNGRTVDVYMDGKLARSCVLPANYRVDGGGYSATLLGYGGFGGFIQNVRMYGGALAPDAVYTNYMLGPAEPVDFWDYLKGFFEPNSKAWTDMKNKTRSLFE</sequence>
<dbReference type="AlphaFoldDB" id="A0A6C0APJ8"/>
<keyword evidence="1" id="KW-1133">Transmembrane helix</keyword>
<dbReference type="InterPro" id="IPR013320">
    <property type="entry name" value="ConA-like_dom_sf"/>
</dbReference>
<dbReference type="EMBL" id="MN740758">
    <property type="protein sequence ID" value="QHS81536.1"/>
    <property type="molecule type" value="Genomic_DNA"/>
</dbReference>
<proteinExistence type="predicted"/>
<protein>
    <recommendedName>
        <fullName evidence="3">Lectin/glucanase superfamily protein</fullName>
    </recommendedName>
</protein>
<keyword evidence="1" id="KW-0812">Transmembrane</keyword>
<dbReference type="SUPFAM" id="SSF49899">
    <property type="entry name" value="Concanavalin A-like lectins/glucanases"/>
    <property type="match status" value="1"/>
</dbReference>
<keyword evidence="1" id="KW-0472">Membrane</keyword>
<evidence type="ECO:0008006" key="3">
    <source>
        <dbReference type="Google" id="ProtNLM"/>
    </source>
</evidence>
<evidence type="ECO:0000256" key="1">
    <source>
        <dbReference type="SAM" id="Phobius"/>
    </source>
</evidence>
<reference evidence="2" key="1">
    <citation type="journal article" date="2020" name="Nature">
        <title>Giant virus diversity and host interactions through global metagenomics.</title>
        <authorList>
            <person name="Schulz F."/>
            <person name="Roux S."/>
            <person name="Paez-Espino D."/>
            <person name="Jungbluth S."/>
            <person name="Walsh D.A."/>
            <person name="Denef V.J."/>
            <person name="McMahon K.D."/>
            <person name="Konstantinidis K.T."/>
            <person name="Eloe-Fadrosh E.A."/>
            <person name="Kyrpides N.C."/>
            <person name="Woyke T."/>
        </authorList>
    </citation>
    <scope>NUCLEOTIDE SEQUENCE</scope>
    <source>
        <strain evidence="2">GVMAG-S-1101164-72</strain>
    </source>
</reference>
<dbReference type="Gene3D" id="2.60.120.200">
    <property type="match status" value="1"/>
</dbReference>
<name>A0A6C0APJ8_9ZZZZ</name>